<evidence type="ECO:0000313" key="9">
    <source>
        <dbReference type="Proteomes" id="UP000308705"/>
    </source>
</evidence>
<evidence type="ECO:0000256" key="6">
    <source>
        <dbReference type="ARBA" id="ARBA00022683"/>
    </source>
</evidence>
<dbReference type="InterPro" id="IPR050893">
    <property type="entry name" value="Sugar_PTS"/>
</dbReference>
<reference evidence="8 9" key="1">
    <citation type="submission" date="2019-04" db="EMBL/GenBank/DDBJ databases">
        <title>Herbidospora sp. NEAU-GS14.nov., a novel actinomycete isolated from soil.</title>
        <authorList>
            <person name="Han L."/>
        </authorList>
    </citation>
    <scope>NUCLEOTIDE SEQUENCE [LARGE SCALE GENOMIC DNA]</scope>
    <source>
        <strain evidence="8 9">NEAU-GS14</strain>
    </source>
</reference>
<dbReference type="Pfam" id="PF02302">
    <property type="entry name" value="PTS_IIB"/>
    <property type="match status" value="1"/>
</dbReference>
<dbReference type="SUPFAM" id="SSF52794">
    <property type="entry name" value="PTS system IIB component-like"/>
    <property type="match status" value="1"/>
</dbReference>
<evidence type="ECO:0000256" key="5">
    <source>
        <dbReference type="ARBA" id="ARBA00022679"/>
    </source>
</evidence>
<feature type="domain" description="PTS EIIB type-2" evidence="7">
    <location>
        <begin position="10"/>
        <end position="100"/>
    </location>
</feature>
<evidence type="ECO:0000313" key="8">
    <source>
        <dbReference type="EMBL" id="TKK79048.1"/>
    </source>
</evidence>
<keyword evidence="2" id="KW-0813">Transport</keyword>
<dbReference type="InterPro" id="IPR003501">
    <property type="entry name" value="PTS_EIIB_2/3"/>
</dbReference>
<accession>A0A4U3LSR9</accession>
<evidence type="ECO:0000256" key="1">
    <source>
        <dbReference type="ARBA" id="ARBA00002434"/>
    </source>
</evidence>
<dbReference type="EMBL" id="SZQA01000059">
    <property type="protein sequence ID" value="TKK79048.1"/>
    <property type="molecule type" value="Genomic_DNA"/>
</dbReference>
<dbReference type="GO" id="GO:0009401">
    <property type="term" value="P:phosphoenolpyruvate-dependent sugar phosphotransferase system"/>
    <property type="evidence" value="ECO:0007669"/>
    <property type="project" value="UniProtKB-KW"/>
</dbReference>
<dbReference type="PROSITE" id="PS51099">
    <property type="entry name" value="PTS_EIIB_TYPE_2"/>
    <property type="match status" value="1"/>
</dbReference>
<keyword evidence="6" id="KW-0598">Phosphotransferase system</keyword>
<dbReference type="GO" id="GO:0008982">
    <property type="term" value="F:protein-N(PI)-phosphohistidine-sugar phosphotransferase activity"/>
    <property type="evidence" value="ECO:0007669"/>
    <property type="project" value="InterPro"/>
</dbReference>
<dbReference type="Gene3D" id="3.40.50.2300">
    <property type="match status" value="1"/>
</dbReference>
<organism evidence="8 9">
    <name type="scientific">Herbidospora galbida</name>
    <dbReference type="NCBI Taxonomy" id="2575442"/>
    <lineage>
        <taxon>Bacteria</taxon>
        <taxon>Bacillati</taxon>
        <taxon>Actinomycetota</taxon>
        <taxon>Actinomycetes</taxon>
        <taxon>Streptosporangiales</taxon>
        <taxon>Streptosporangiaceae</taxon>
        <taxon>Herbidospora</taxon>
    </lineage>
</organism>
<dbReference type="Proteomes" id="UP000308705">
    <property type="component" value="Unassembled WGS sequence"/>
</dbReference>
<keyword evidence="9" id="KW-1185">Reference proteome</keyword>
<keyword evidence="5" id="KW-0808">Transferase</keyword>
<keyword evidence="3" id="KW-0597">Phosphoprotein</keyword>
<sequence>MAGIDSAAVKKIVIACDAGMGSSVMLASTLRKQLKGNGIEVVHSPVDQIPADADVVVTHAGLAARARKSTPEGAVLIPFQVFIGDPAVTKLVNAIKSGGVVGG</sequence>
<dbReference type="GO" id="GO:0005886">
    <property type="term" value="C:plasma membrane"/>
    <property type="evidence" value="ECO:0007669"/>
    <property type="project" value="TreeGrafter"/>
</dbReference>
<dbReference type="GO" id="GO:0090563">
    <property type="term" value="F:protein-phosphocysteine-sugar phosphotransferase activity"/>
    <property type="evidence" value="ECO:0007669"/>
    <property type="project" value="TreeGrafter"/>
</dbReference>
<name>A0A4U3LSR9_9ACTN</name>
<dbReference type="RefSeq" id="WP_137251508.1">
    <property type="nucleotide sequence ID" value="NZ_SZQA01000059.1"/>
</dbReference>
<evidence type="ECO:0000259" key="7">
    <source>
        <dbReference type="PROSITE" id="PS51099"/>
    </source>
</evidence>
<keyword evidence="4" id="KW-0762">Sugar transport</keyword>
<protein>
    <submittedName>
        <fullName evidence="8">PTS lactose transporter subunit IIB</fullName>
    </submittedName>
</protein>
<evidence type="ECO:0000256" key="4">
    <source>
        <dbReference type="ARBA" id="ARBA00022597"/>
    </source>
</evidence>
<gene>
    <name evidence="8" type="ORF">FDA94_36015</name>
</gene>
<dbReference type="PANTHER" id="PTHR30181:SF2">
    <property type="entry name" value="PTS SYSTEM MANNITOL-SPECIFIC EIICBA COMPONENT"/>
    <property type="match status" value="1"/>
</dbReference>
<comment type="caution">
    <text evidence="8">The sequence shown here is derived from an EMBL/GenBank/DDBJ whole genome shotgun (WGS) entry which is preliminary data.</text>
</comment>
<dbReference type="AlphaFoldDB" id="A0A4U3LSR9"/>
<evidence type="ECO:0000256" key="2">
    <source>
        <dbReference type="ARBA" id="ARBA00022448"/>
    </source>
</evidence>
<dbReference type="PANTHER" id="PTHR30181">
    <property type="entry name" value="MANNITOL PERMEASE IIC COMPONENT"/>
    <property type="match status" value="1"/>
</dbReference>
<proteinExistence type="predicted"/>
<dbReference type="InterPro" id="IPR036095">
    <property type="entry name" value="PTS_EIIB-like_sf"/>
</dbReference>
<evidence type="ECO:0000256" key="3">
    <source>
        <dbReference type="ARBA" id="ARBA00022553"/>
    </source>
</evidence>
<dbReference type="InterPro" id="IPR013011">
    <property type="entry name" value="PTS_EIIB_2"/>
</dbReference>
<comment type="function">
    <text evidence="1">The phosphoenolpyruvate-dependent sugar phosphotransferase system (sugar PTS), a major carbohydrate active transport system, catalyzes the phosphorylation of incoming sugar substrates concomitantly with their translocation across the cell membrane. The enzyme II CmtAB PTS system is involved in D-mannitol transport.</text>
</comment>
<dbReference type="OrthoDB" id="3294960at2"/>